<keyword evidence="3" id="KW-1185">Reference proteome</keyword>
<dbReference type="GO" id="GO:0008168">
    <property type="term" value="F:methyltransferase activity"/>
    <property type="evidence" value="ECO:0007669"/>
    <property type="project" value="UniProtKB-KW"/>
</dbReference>
<comment type="caution">
    <text evidence="2">The sequence shown here is derived from an EMBL/GenBank/DDBJ whole genome shotgun (WGS) entry which is preliminary data.</text>
</comment>
<dbReference type="OrthoDB" id="9814604at2"/>
<sequence length="276" mass="30722">MGRNENLIIDVGMHTGEDTALYLAKGFDVVAVEANPTLVEQNQAKFAAEIADGRLRIVHAAVTEHSGTVQLAVADDLTEWSSASPDFIARNETIGVKLRELEVPALRFQDILADVGIPRYLKIDIEGLDMLPVRALRDFDQRPRFVSIETKAQAASAPIEEAFDELAELWTLGYRGFQYVQQGNHAITLEPNPAREGRHSGLKMENTGSGLFGDDLPDEWVTVTTAYSRAQRMRAFQKVVGVGMRFAHTRPVRAYANLRKAANKPVAWWDLHARLD</sequence>
<gene>
    <name evidence="2" type="ORF">C8N24_2746</name>
</gene>
<dbReference type="SUPFAM" id="SSF53335">
    <property type="entry name" value="S-adenosyl-L-methionine-dependent methyltransferases"/>
    <property type="match status" value="1"/>
</dbReference>
<dbReference type="Pfam" id="PF05050">
    <property type="entry name" value="Methyltransf_21"/>
    <property type="match status" value="1"/>
</dbReference>
<dbReference type="EMBL" id="RBIL01000001">
    <property type="protein sequence ID" value="RKQ92890.1"/>
    <property type="molecule type" value="Genomic_DNA"/>
</dbReference>
<evidence type="ECO:0000313" key="3">
    <source>
        <dbReference type="Proteomes" id="UP000278962"/>
    </source>
</evidence>
<keyword evidence="2" id="KW-0808">Transferase</keyword>
<dbReference type="InterPro" id="IPR006342">
    <property type="entry name" value="FkbM_mtfrase"/>
</dbReference>
<name>A0A660LG51_9ACTN</name>
<organism evidence="2 3">
    <name type="scientific">Solirubrobacter pauli</name>
    <dbReference type="NCBI Taxonomy" id="166793"/>
    <lineage>
        <taxon>Bacteria</taxon>
        <taxon>Bacillati</taxon>
        <taxon>Actinomycetota</taxon>
        <taxon>Thermoleophilia</taxon>
        <taxon>Solirubrobacterales</taxon>
        <taxon>Solirubrobacteraceae</taxon>
        <taxon>Solirubrobacter</taxon>
    </lineage>
</organism>
<proteinExistence type="predicted"/>
<dbReference type="AlphaFoldDB" id="A0A660LG51"/>
<protein>
    <submittedName>
        <fullName evidence="2">FkbM family methyltransferase</fullName>
    </submittedName>
</protein>
<feature type="domain" description="Methyltransferase FkbM" evidence="1">
    <location>
        <begin position="10"/>
        <end position="175"/>
    </location>
</feature>
<dbReference type="Proteomes" id="UP000278962">
    <property type="component" value="Unassembled WGS sequence"/>
</dbReference>
<dbReference type="GO" id="GO:0032259">
    <property type="term" value="P:methylation"/>
    <property type="evidence" value="ECO:0007669"/>
    <property type="project" value="UniProtKB-KW"/>
</dbReference>
<evidence type="ECO:0000259" key="1">
    <source>
        <dbReference type="Pfam" id="PF05050"/>
    </source>
</evidence>
<keyword evidence="2" id="KW-0489">Methyltransferase</keyword>
<evidence type="ECO:0000313" key="2">
    <source>
        <dbReference type="EMBL" id="RKQ92890.1"/>
    </source>
</evidence>
<dbReference type="NCBIfam" id="TIGR01444">
    <property type="entry name" value="fkbM_fam"/>
    <property type="match status" value="1"/>
</dbReference>
<dbReference type="Gene3D" id="3.40.50.150">
    <property type="entry name" value="Vaccinia Virus protein VP39"/>
    <property type="match status" value="1"/>
</dbReference>
<accession>A0A660LG51</accession>
<dbReference type="InterPro" id="IPR029063">
    <property type="entry name" value="SAM-dependent_MTases_sf"/>
</dbReference>
<dbReference type="RefSeq" id="WP_121250662.1">
    <property type="nucleotide sequence ID" value="NZ_RBIL01000001.1"/>
</dbReference>
<reference evidence="2 3" key="1">
    <citation type="submission" date="2018-10" db="EMBL/GenBank/DDBJ databases">
        <title>Genomic Encyclopedia of Archaeal and Bacterial Type Strains, Phase II (KMG-II): from individual species to whole genera.</title>
        <authorList>
            <person name="Goeker M."/>
        </authorList>
    </citation>
    <scope>NUCLEOTIDE SEQUENCE [LARGE SCALE GENOMIC DNA]</scope>
    <source>
        <strain evidence="2 3">DSM 14954</strain>
    </source>
</reference>